<feature type="domain" description="C2H2-type" evidence="3">
    <location>
        <begin position="147"/>
        <end position="175"/>
    </location>
</feature>
<feature type="region of interest" description="Disordered" evidence="2">
    <location>
        <begin position="1"/>
        <end position="51"/>
    </location>
</feature>
<feature type="domain" description="C2H2-type" evidence="3">
    <location>
        <begin position="223"/>
        <end position="245"/>
    </location>
</feature>
<evidence type="ECO:0000313" key="5">
    <source>
        <dbReference type="EnsemblMetazoa" id="XP_019769878.1"/>
    </source>
</evidence>
<dbReference type="PROSITE" id="PS00028">
    <property type="entry name" value="ZINC_FINGER_C2H2_1"/>
    <property type="match status" value="2"/>
</dbReference>
<proteinExistence type="predicted"/>
<dbReference type="EnsemblMetazoa" id="XM_019914319.1">
    <property type="protein sequence ID" value="XP_019769878.1"/>
    <property type="gene ID" value="LOC109544241"/>
</dbReference>
<keyword evidence="1" id="KW-0863">Zinc-finger</keyword>
<dbReference type="PROSITE" id="PS50157">
    <property type="entry name" value="ZINC_FINGER_C2H2_2"/>
    <property type="match status" value="2"/>
</dbReference>
<organism evidence="4">
    <name type="scientific">Dendroctonus ponderosae</name>
    <name type="common">Mountain pine beetle</name>
    <dbReference type="NCBI Taxonomy" id="77166"/>
    <lineage>
        <taxon>Eukaryota</taxon>
        <taxon>Metazoa</taxon>
        <taxon>Ecdysozoa</taxon>
        <taxon>Arthropoda</taxon>
        <taxon>Hexapoda</taxon>
        <taxon>Insecta</taxon>
        <taxon>Pterygota</taxon>
        <taxon>Neoptera</taxon>
        <taxon>Endopterygota</taxon>
        <taxon>Coleoptera</taxon>
        <taxon>Polyphaga</taxon>
        <taxon>Cucujiformia</taxon>
        <taxon>Curculionidae</taxon>
        <taxon>Scolytinae</taxon>
        <taxon>Dendroctonus</taxon>
    </lineage>
</organism>
<dbReference type="KEGG" id="dpa:109544241"/>
<dbReference type="InterPro" id="IPR013087">
    <property type="entry name" value="Znf_C2H2_type"/>
</dbReference>
<dbReference type="OrthoDB" id="6155966at2759"/>
<evidence type="ECO:0000256" key="1">
    <source>
        <dbReference type="PROSITE-ProRule" id="PRU00042"/>
    </source>
</evidence>
<evidence type="ECO:0000313" key="6">
    <source>
        <dbReference type="Proteomes" id="UP000019118"/>
    </source>
</evidence>
<keyword evidence="6" id="KW-1185">Reference proteome</keyword>
<dbReference type="HOGENOM" id="CLU_1099470_0_0_1"/>
<dbReference type="EMBL" id="KB741269">
    <property type="protein sequence ID" value="ENN71471.1"/>
    <property type="molecule type" value="Genomic_DNA"/>
</dbReference>
<gene>
    <name evidence="4" type="ORF">YQE_11888</name>
</gene>
<accession>N6TSZ7</accession>
<reference evidence="4 6" key="1">
    <citation type="journal article" date="2013" name="Genome Biol.">
        <title>Draft genome of the mountain pine beetle, Dendroctonus ponderosae Hopkins, a major forest pest.</title>
        <authorList>
            <person name="Keeling C.I."/>
            <person name="Yuen M.M."/>
            <person name="Liao N.Y."/>
            <person name="Docking T.R."/>
            <person name="Chan S.K."/>
            <person name="Taylor G.A."/>
            <person name="Palmquist D.L."/>
            <person name="Jackman S.D."/>
            <person name="Nguyen A."/>
            <person name="Li M."/>
            <person name="Henderson H."/>
            <person name="Janes J.K."/>
            <person name="Zhao Y."/>
            <person name="Pandoh P."/>
            <person name="Moore R."/>
            <person name="Sperling F.A."/>
            <person name="Huber D.P."/>
            <person name="Birol I."/>
            <person name="Jones S.J."/>
            <person name="Bohlmann J."/>
        </authorList>
    </citation>
    <scope>NUCLEOTIDE SEQUENCE</scope>
</reference>
<keyword evidence="1" id="KW-0862">Zinc</keyword>
<evidence type="ECO:0000256" key="2">
    <source>
        <dbReference type="SAM" id="MobiDB-lite"/>
    </source>
</evidence>
<dbReference type="GO" id="GO:0008270">
    <property type="term" value="F:zinc ion binding"/>
    <property type="evidence" value="ECO:0007669"/>
    <property type="project" value="UniProtKB-KW"/>
</dbReference>
<dbReference type="EnsemblMetazoa" id="XM_019914322.1">
    <property type="protein sequence ID" value="XP_019769881.1"/>
    <property type="gene ID" value="LOC109544241"/>
</dbReference>
<name>N6TSZ7_DENPD</name>
<protein>
    <recommendedName>
        <fullName evidence="3">C2H2-type domain-containing protein</fullName>
    </recommendedName>
</protein>
<feature type="compositionally biased region" description="Polar residues" evidence="2">
    <location>
        <begin position="32"/>
        <end position="44"/>
    </location>
</feature>
<sequence>MEVNPVNLDEETEQHSHTSNSSEMKNRLASAESAQEPLQVNGKTGSKEENSKTFIRLKNVPCVNQENESNTNSSPISNLPIINVETTPQVKTNNLLPCQLYRRIEKHVDILLNPEEIPVYEFYDEDEEKKKIEQRKKDRELREIKNRTCIHCRKIFPDAMDVLRHKRVAHPTKRIILQREEIQRYMAVEDRKQCPVCFIKICPKGYKSKYVKHLLTHCIDYKFVCRVCGMKFRRCNHQKDHESRHIVPPEKVE</sequence>
<dbReference type="SMART" id="SM00355">
    <property type="entry name" value="ZnF_C2H2"/>
    <property type="match status" value="2"/>
</dbReference>
<reference evidence="5" key="2">
    <citation type="submission" date="2024-08" db="UniProtKB">
        <authorList>
            <consortium name="EnsemblMetazoa"/>
        </authorList>
    </citation>
    <scope>IDENTIFICATION</scope>
</reference>
<keyword evidence="1" id="KW-0479">Metal-binding</keyword>
<feature type="non-terminal residue" evidence="4">
    <location>
        <position position="1"/>
    </location>
</feature>
<evidence type="ECO:0000313" key="4">
    <source>
        <dbReference type="EMBL" id="ENN71471.1"/>
    </source>
</evidence>
<dbReference type="Proteomes" id="UP000019118">
    <property type="component" value="Unassembled WGS sequence"/>
</dbReference>
<dbReference type="EnsemblMetazoa" id="XM_019914320.1">
    <property type="protein sequence ID" value="XP_019769879.1"/>
    <property type="gene ID" value="LOC109544241"/>
</dbReference>
<evidence type="ECO:0000259" key="3">
    <source>
        <dbReference type="PROSITE" id="PS50157"/>
    </source>
</evidence>
<dbReference type="AlphaFoldDB" id="N6TSZ7"/>